<feature type="domain" description="Major facilitator superfamily (MFS) profile" evidence="7">
    <location>
        <begin position="13"/>
        <end position="414"/>
    </location>
</feature>
<dbReference type="Pfam" id="PF07690">
    <property type="entry name" value="MFS_1"/>
    <property type="match status" value="1"/>
</dbReference>
<feature type="transmembrane region" description="Helical" evidence="6">
    <location>
        <begin position="232"/>
        <end position="253"/>
    </location>
</feature>
<evidence type="ECO:0000256" key="3">
    <source>
        <dbReference type="ARBA" id="ARBA00022692"/>
    </source>
</evidence>
<organism evidence="8 9">
    <name type="scientific">Sulfobacillus benefaciens</name>
    <dbReference type="NCBI Taxonomy" id="453960"/>
    <lineage>
        <taxon>Bacteria</taxon>
        <taxon>Bacillati</taxon>
        <taxon>Bacillota</taxon>
        <taxon>Clostridia</taxon>
        <taxon>Eubacteriales</taxon>
        <taxon>Clostridiales Family XVII. Incertae Sedis</taxon>
        <taxon>Sulfobacillus</taxon>
    </lineage>
</organism>
<gene>
    <name evidence="8" type="ORF">C7B43_02645</name>
</gene>
<dbReference type="AlphaFoldDB" id="A0A2T2X9W7"/>
<dbReference type="PANTHER" id="PTHR43791">
    <property type="entry name" value="PERMEASE-RELATED"/>
    <property type="match status" value="1"/>
</dbReference>
<evidence type="ECO:0000259" key="7">
    <source>
        <dbReference type="PROSITE" id="PS50850"/>
    </source>
</evidence>
<evidence type="ECO:0000313" key="8">
    <source>
        <dbReference type="EMBL" id="PSR31285.1"/>
    </source>
</evidence>
<keyword evidence="3 6" id="KW-0812">Transmembrane</keyword>
<keyword evidence="2" id="KW-0813">Transport</keyword>
<feature type="transmembrane region" description="Helical" evidence="6">
    <location>
        <begin position="298"/>
        <end position="319"/>
    </location>
</feature>
<dbReference type="PROSITE" id="PS50850">
    <property type="entry name" value="MFS"/>
    <property type="match status" value="1"/>
</dbReference>
<dbReference type="GO" id="GO:0022857">
    <property type="term" value="F:transmembrane transporter activity"/>
    <property type="evidence" value="ECO:0007669"/>
    <property type="project" value="InterPro"/>
</dbReference>
<dbReference type="PANTHER" id="PTHR43791:SF100">
    <property type="entry name" value="SUGAR TRANSPORTER"/>
    <property type="match status" value="1"/>
</dbReference>
<comment type="subcellular location">
    <subcellularLocation>
        <location evidence="1">Cell membrane</location>
        <topology evidence="1">Multi-pass membrane protein</topology>
    </subcellularLocation>
</comment>
<evidence type="ECO:0000256" key="6">
    <source>
        <dbReference type="SAM" id="Phobius"/>
    </source>
</evidence>
<evidence type="ECO:0000256" key="4">
    <source>
        <dbReference type="ARBA" id="ARBA00022989"/>
    </source>
</evidence>
<dbReference type="InterPro" id="IPR020846">
    <property type="entry name" value="MFS_dom"/>
</dbReference>
<feature type="transmembrane region" description="Helical" evidence="6">
    <location>
        <begin position="141"/>
        <end position="161"/>
    </location>
</feature>
<evidence type="ECO:0000256" key="1">
    <source>
        <dbReference type="ARBA" id="ARBA00004651"/>
    </source>
</evidence>
<dbReference type="InterPro" id="IPR036259">
    <property type="entry name" value="MFS_trans_sf"/>
</dbReference>
<comment type="caution">
    <text evidence="8">The sequence shown here is derived from an EMBL/GenBank/DDBJ whole genome shotgun (WGS) entry which is preliminary data.</text>
</comment>
<keyword evidence="4 6" id="KW-1133">Transmembrane helix</keyword>
<proteinExistence type="predicted"/>
<feature type="transmembrane region" description="Helical" evidence="6">
    <location>
        <begin position="167"/>
        <end position="188"/>
    </location>
</feature>
<dbReference type="Proteomes" id="UP000242699">
    <property type="component" value="Unassembled WGS sequence"/>
</dbReference>
<feature type="transmembrane region" description="Helical" evidence="6">
    <location>
        <begin position="43"/>
        <end position="64"/>
    </location>
</feature>
<dbReference type="Gene3D" id="1.20.1250.20">
    <property type="entry name" value="MFS general substrate transporter like domains"/>
    <property type="match status" value="2"/>
</dbReference>
<reference evidence="8 9" key="1">
    <citation type="journal article" date="2014" name="BMC Genomics">
        <title>Comparison of environmental and isolate Sulfobacillus genomes reveals diverse carbon, sulfur, nitrogen, and hydrogen metabolisms.</title>
        <authorList>
            <person name="Justice N.B."/>
            <person name="Norman A."/>
            <person name="Brown C.T."/>
            <person name="Singh A."/>
            <person name="Thomas B.C."/>
            <person name="Banfield J.F."/>
        </authorList>
    </citation>
    <scope>NUCLEOTIDE SEQUENCE [LARGE SCALE GENOMIC DNA]</scope>
    <source>
        <strain evidence="8">AMDSBA1</strain>
    </source>
</reference>
<protein>
    <submittedName>
        <fullName evidence="8">MFS transporter</fullName>
    </submittedName>
</protein>
<dbReference type="CDD" id="cd17319">
    <property type="entry name" value="MFS_ExuT_GudP_like"/>
    <property type="match status" value="1"/>
</dbReference>
<evidence type="ECO:0000313" key="9">
    <source>
        <dbReference type="Proteomes" id="UP000242699"/>
    </source>
</evidence>
<keyword evidence="5 6" id="KW-0472">Membrane</keyword>
<feature type="transmembrane region" description="Helical" evidence="6">
    <location>
        <begin position="359"/>
        <end position="379"/>
    </location>
</feature>
<feature type="transmembrane region" description="Helical" evidence="6">
    <location>
        <begin position="12"/>
        <end position="31"/>
    </location>
</feature>
<sequence length="426" mass="46452">MTSTGSRQRWARLIPVIFVVYSLAFIDRANFGFGAAAGLSSTLHITAGATALLGSLFFLGYFLFQVPGAHYAEKRSAKRIVFWGMILWGILASLTGLLTNVSLLMVDRLLLGVVESVLFPSLLVFNTHWFLKPERARANTFLILGNPITVLWMSIVSGFLIQALNWQWMFILEGIPSIIMAFIWRAVIDDYPEQARWLPKEAKSNLKQLLGDEQHAFPTQLNYWNAFKSRNVVLLSGQYFLWSVGVYGFVIWLPSIVKAASGAGLGETGLISAIPYLIAIILMVGASYLADHQLNRKVYVWPFLLLGGAALYGSFSIGVSHFLPAMILLALAGGLMYAPYGPFFAIIPDILPRSASGESMALINSMGALGSFVGAYVVGYLNGATGRPNDGFLVMSLSLIISGILTIMVQTKRTAASVSRTASDVS</sequence>
<dbReference type="InterPro" id="IPR011701">
    <property type="entry name" value="MFS"/>
</dbReference>
<feature type="transmembrane region" description="Helical" evidence="6">
    <location>
        <begin position="109"/>
        <end position="129"/>
    </location>
</feature>
<evidence type="ECO:0000256" key="5">
    <source>
        <dbReference type="ARBA" id="ARBA00023136"/>
    </source>
</evidence>
<feature type="transmembrane region" description="Helical" evidence="6">
    <location>
        <begin position="325"/>
        <end position="347"/>
    </location>
</feature>
<feature type="transmembrane region" description="Helical" evidence="6">
    <location>
        <begin position="273"/>
        <end position="291"/>
    </location>
</feature>
<name>A0A2T2X9W7_9FIRM</name>
<dbReference type="GO" id="GO:0005886">
    <property type="term" value="C:plasma membrane"/>
    <property type="evidence" value="ECO:0007669"/>
    <property type="project" value="UniProtKB-SubCell"/>
</dbReference>
<feature type="transmembrane region" description="Helical" evidence="6">
    <location>
        <begin position="80"/>
        <end position="103"/>
    </location>
</feature>
<feature type="transmembrane region" description="Helical" evidence="6">
    <location>
        <begin position="391"/>
        <end position="409"/>
    </location>
</feature>
<evidence type="ECO:0000256" key="2">
    <source>
        <dbReference type="ARBA" id="ARBA00022448"/>
    </source>
</evidence>
<accession>A0A2T2X9W7</accession>
<dbReference type="SUPFAM" id="SSF103473">
    <property type="entry name" value="MFS general substrate transporter"/>
    <property type="match status" value="1"/>
</dbReference>
<dbReference type="EMBL" id="PXYT01000003">
    <property type="protein sequence ID" value="PSR31285.1"/>
    <property type="molecule type" value="Genomic_DNA"/>
</dbReference>